<keyword evidence="5 8" id="KW-0812">Transmembrane</keyword>
<evidence type="ECO:0000256" key="5">
    <source>
        <dbReference type="ARBA" id="ARBA00022692"/>
    </source>
</evidence>
<dbReference type="Proteomes" id="UP000192872">
    <property type="component" value="Unassembled WGS sequence"/>
</dbReference>
<feature type="transmembrane region" description="Helical" evidence="8">
    <location>
        <begin position="304"/>
        <end position="323"/>
    </location>
</feature>
<feature type="transmembrane region" description="Helical" evidence="8">
    <location>
        <begin position="143"/>
        <end position="167"/>
    </location>
</feature>
<keyword evidence="6 8" id="KW-1133">Transmembrane helix</keyword>
<dbReference type="PANTHER" id="PTHR30472:SF25">
    <property type="entry name" value="ABC TRANSPORTER PERMEASE PROTEIN MJ0876-RELATED"/>
    <property type="match status" value="1"/>
</dbReference>
<evidence type="ECO:0000256" key="2">
    <source>
        <dbReference type="ARBA" id="ARBA00007935"/>
    </source>
</evidence>
<feature type="transmembrane region" description="Helical" evidence="8">
    <location>
        <begin position="59"/>
        <end position="80"/>
    </location>
</feature>
<evidence type="ECO:0000256" key="3">
    <source>
        <dbReference type="ARBA" id="ARBA00022448"/>
    </source>
</evidence>
<gene>
    <name evidence="9" type="ORF">A4S15_13585</name>
</gene>
<evidence type="ECO:0000256" key="6">
    <source>
        <dbReference type="ARBA" id="ARBA00022989"/>
    </source>
</evidence>
<comment type="subcellular location">
    <subcellularLocation>
        <location evidence="1">Cell membrane</location>
        <topology evidence="1">Multi-pass membrane protein</topology>
    </subcellularLocation>
</comment>
<comment type="caution">
    <text evidence="9">The sequence shown here is derived from an EMBL/GenBank/DDBJ whole genome shotgun (WGS) entry which is preliminary data.</text>
</comment>
<dbReference type="GO" id="GO:0005886">
    <property type="term" value="C:plasma membrane"/>
    <property type="evidence" value="ECO:0007669"/>
    <property type="project" value="UniProtKB-SubCell"/>
</dbReference>
<dbReference type="EMBL" id="LWDL01000025">
    <property type="protein sequence ID" value="OQW50672.1"/>
    <property type="molecule type" value="Genomic_DNA"/>
</dbReference>
<dbReference type="Gene3D" id="1.10.3470.10">
    <property type="entry name" value="ABC transporter involved in vitamin B12 uptake, BtuC"/>
    <property type="match status" value="1"/>
</dbReference>
<accession>A0A1W9HTS7</accession>
<dbReference type="InterPro" id="IPR000522">
    <property type="entry name" value="ABC_transptr_permease_BtuC"/>
</dbReference>
<evidence type="ECO:0000256" key="1">
    <source>
        <dbReference type="ARBA" id="ARBA00004651"/>
    </source>
</evidence>
<evidence type="ECO:0000256" key="8">
    <source>
        <dbReference type="SAM" id="Phobius"/>
    </source>
</evidence>
<reference evidence="9 10" key="1">
    <citation type="journal article" date="2017" name="Water Res.">
        <title>Comammox in drinking water systems.</title>
        <authorList>
            <person name="Wang Y."/>
            <person name="Ma L."/>
            <person name="Mao Y."/>
            <person name="Jiang X."/>
            <person name="Xia Y."/>
            <person name="Yu K."/>
            <person name="Li B."/>
            <person name="Zhang T."/>
        </authorList>
    </citation>
    <scope>NUCLEOTIDE SEQUENCE [LARGE SCALE GENOMIC DNA]</scope>
    <source>
        <strain evidence="9">SG_bin8</strain>
    </source>
</reference>
<dbReference type="AlphaFoldDB" id="A0A1W9HTS7"/>
<dbReference type="InterPro" id="IPR037294">
    <property type="entry name" value="ABC_BtuC-like"/>
</dbReference>
<evidence type="ECO:0000313" key="9">
    <source>
        <dbReference type="EMBL" id="OQW50672.1"/>
    </source>
</evidence>
<evidence type="ECO:0000256" key="7">
    <source>
        <dbReference type="ARBA" id="ARBA00023136"/>
    </source>
</evidence>
<feature type="transmembrane region" description="Helical" evidence="8">
    <location>
        <begin position="276"/>
        <end position="298"/>
    </location>
</feature>
<dbReference type="RefSeq" id="WP_376803863.1">
    <property type="nucleotide sequence ID" value="NZ_LWDL01000025.1"/>
</dbReference>
<sequence>MVRRDFSLALITGAVAGLFLGALAVGPVTIPLSRIATIALGGGSEVERLIIIDLRLPRALLALLIGGNLGLAGAALQALLRNSLAAPDLFAAPQMAGLGAVLVLIGGGAGALSYCLPAAAVLGALISVGILIGVAGRQASLSVLILSGFGLSAASAAATALVMSLSANPFAILEVTFWLLGSLEDRSWRHVAMALPFIAAGSLLLLAGAPRLRTLVLGEDAARSLGVDVSLLRTTIIAGTALGVGGGVAVAGTIGYVGLVAAHLVRPIFGYDPGRLLLPSALAGAGLLLAADIVARLIPTQTDIKVGIITSLIGVPFLIAAIIRERRVLGGGESA</sequence>
<keyword evidence="3" id="KW-0813">Transport</keyword>
<dbReference type="GO" id="GO:0022857">
    <property type="term" value="F:transmembrane transporter activity"/>
    <property type="evidence" value="ECO:0007669"/>
    <property type="project" value="InterPro"/>
</dbReference>
<dbReference type="STRING" id="1827387.A4S15_13585"/>
<feature type="transmembrane region" description="Helical" evidence="8">
    <location>
        <begin position="187"/>
        <end position="209"/>
    </location>
</feature>
<evidence type="ECO:0000256" key="4">
    <source>
        <dbReference type="ARBA" id="ARBA00022475"/>
    </source>
</evidence>
<protein>
    <submittedName>
        <fullName evidence="9">ABC transporter permease</fullName>
    </submittedName>
</protein>
<name>A0A1W9HTS7_9HYPH</name>
<feature type="transmembrane region" description="Helical" evidence="8">
    <location>
        <begin position="248"/>
        <end position="269"/>
    </location>
</feature>
<keyword evidence="7 8" id="KW-0472">Membrane</keyword>
<dbReference type="PANTHER" id="PTHR30472">
    <property type="entry name" value="FERRIC ENTEROBACTIN TRANSPORT SYSTEM PERMEASE PROTEIN"/>
    <property type="match status" value="1"/>
</dbReference>
<keyword evidence="4" id="KW-1003">Cell membrane</keyword>
<proteinExistence type="inferred from homology"/>
<feature type="transmembrane region" description="Helical" evidence="8">
    <location>
        <begin position="92"/>
        <end position="112"/>
    </location>
</feature>
<comment type="similarity">
    <text evidence="2">Belongs to the binding-protein-dependent transport system permease family. FecCD subfamily.</text>
</comment>
<dbReference type="Pfam" id="PF01032">
    <property type="entry name" value="FecCD"/>
    <property type="match status" value="1"/>
</dbReference>
<evidence type="ECO:0000313" key="10">
    <source>
        <dbReference type="Proteomes" id="UP000192872"/>
    </source>
</evidence>
<dbReference type="SUPFAM" id="SSF81345">
    <property type="entry name" value="ABC transporter involved in vitamin B12 uptake, BtuC"/>
    <property type="match status" value="1"/>
</dbReference>
<organism evidence="9 10">
    <name type="scientific">Candidatus Raskinella chloraquaticus</name>
    <dbReference type="NCBI Taxonomy" id="1951219"/>
    <lineage>
        <taxon>Bacteria</taxon>
        <taxon>Pseudomonadati</taxon>
        <taxon>Pseudomonadota</taxon>
        <taxon>Alphaproteobacteria</taxon>
        <taxon>Hyphomicrobiales</taxon>
        <taxon>Phreatobacteraceae</taxon>
        <taxon>Candidatus Raskinella</taxon>
    </lineage>
</organism>